<dbReference type="EMBL" id="VLPK01000007">
    <property type="protein sequence ID" value="TSJ36343.1"/>
    <property type="molecule type" value="Genomic_DNA"/>
</dbReference>
<dbReference type="GO" id="GO:0022857">
    <property type="term" value="F:transmembrane transporter activity"/>
    <property type="evidence" value="ECO:0007669"/>
    <property type="project" value="InterPro"/>
</dbReference>
<keyword evidence="4 6" id="KW-1133">Transmembrane helix</keyword>
<evidence type="ECO:0000313" key="8">
    <source>
        <dbReference type="EMBL" id="TSJ36343.1"/>
    </source>
</evidence>
<evidence type="ECO:0000256" key="4">
    <source>
        <dbReference type="ARBA" id="ARBA00022989"/>
    </source>
</evidence>
<feature type="transmembrane region" description="Helical" evidence="6">
    <location>
        <begin position="160"/>
        <end position="178"/>
    </location>
</feature>
<dbReference type="Proteomes" id="UP000318733">
    <property type="component" value="Unassembled WGS sequence"/>
</dbReference>
<protein>
    <submittedName>
        <fullName evidence="8">MFS transporter</fullName>
    </submittedName>
</protein>
<dbReference type="CDD" id="cd17330">
    <property type="entry name" value="MFS_SLC46_TetA_like"/>
    <property type="match status" value="1"/>
</dbReference>
<feature type="transmembrane region" description="Helical" evidence="6">
    <location>
        <begin position="271"/>
        <end position="304"/>
    </location>
</feature>
<dbReference type="InterPro" id="IPR020846">
    <property type="entry name" value="MFS_dom"/>
</dbReference>
<dbReference type="AlphaFoldDB" id="A0A556M8X7"/>
<dbReference type="PANTHER" id="PTHR43124">
    <property type="entry name" value="PURINE EFFLUX PUMP PBUE"/>
    <property type="match status" value="1"/>
</dbReference>
<dbReference type="OrthoDB" id="9793283at2"/>
<evidence type="ECO:0000256" key="3">
    <source>
        <dbReference type="ARBA" id="ARBA00022692"/>
    </source>
</evidence>
<evidence type="ECO:0000256" key="1">
    <source>
        <dbReference type="ARBA" id="ARBA00004651"/>
    </source>
</evidence>
<proteinExistence type="predicted"/>
<keyword evidence="9" id="KW-1185">Reference proteome</keyword>
<sequence>MKASKILWILAFVCLIDSIGFGIMIPLIYSYGKKFGLNKETLGLLTAAYSLAQFFATPILGGMSDKIGRKLLLVICLFGTCLSFVLFGMAGSLTMLFLARILDGLTGGDISVAQAMVADISPSSERAKNFGILGSAFGLGYVIGPAIGGLLSGFGITVPFFFAAALSLTGALLSLIFLKETHPKKNTKQARFIYRSLFTIFKRPVAGPAVLTGFLLTTAQFVMLIGFQTFSSDKLKLTPTQTGLFYGGFGLTGILMQMGVPLINKWISSRALILLGSTICCAAAMLFSGLATGMISFAIGIGAYGFFNGLRNPMLNAIIADHSKVSEQGEIMGINQSYTSIGQAVGPAIAGLAAAISLQMPFFLAGVLILAGLAASIRLKHRATE</sequence>
<dbReference type="InterPro" id="IPR011701">
    <property type="entry name" value="MFS"/>
</dbReference>
<name>A0A556M8X7_9SPHI</name>
<feature type="transmembrane region" description="Helical" evidence="6">
    <location>
        <begin position="6"/>
        <end position="29"/>
    </location>
</feature>
<dbReference type="InterPro" id="IPR001958">
    <property type="entry name" value="Tet-R_TetA/multi-R_MdtG-like"/>
</dbReference>
<dbReference type="InterPro" id="IPR050189">
    <property type="entry name" value="MFS_Efflux_Transporters"/>
</dbReference>
<reference evidence="8 9" key="1">
    <citation type="submission" date="2019-07" db="EMBL/GenBank/DDBJ databases">
        <authorList>
            <person name="Huq M.A."/>
        </authorList>
    </citation>
    <scope>NUCLEOTIDE SEQUENCE [LARGE SCALE GENOMIC DNA]</scope>
    <source>
        <strain evidence="8 9">MAH-19</strain>
    </source>
</reference>
<feature type="domain" description="Major facilitator superfamily (MFS) profile" evidence="7">
    <location>
        <begin position="6"/>
        <end position="384"/>
    </location>
</feature>
<feature type="transmembrane region" description="Helical" evidence="6">
    <location>
        <begin position="41"/>
        <end position="60"/>
    </location>
</feature>
<dbReference type="RefSeq" id="WP_144250634.1">
    <property type="nucleotide sequence ID" value="NZ_VLPK01000007.1"/>
</dbReference>
<feature type="transmembrane region" description="Helical" evidence="6">
    <location>
        <begin position="348"/>
        <end position="375"/>
    </location>
</feature>
<keyword evidence="5 6" id="KW-0472">Membrane</keyword>
<gene>
    <name evidence="8" type="ORF">FO440_22830</name>
</gene>
<dbReference type="PRINTS" id="PR01035">
    <property type="entry name" value="TCRTETA"/>
</dbReference>
<comment type="subcellular location">
    <subcellularLocation>
        <location evidence="1">Cell membrane</location>
        <topology evidence="1">Multi-pass membrane protein</topology>
    </subcellularLocation>
</comment>
<dbReference type="GO" id="GO:0005886">
    <property type="term" value="C:plasma membrane"/>
    <property type="evidence" value="ECO:0007669"/>
    <property type="project" value="UniProtKB-SubCell"/>
</dbReference>
<organism evidence="8 9">
    <name type="scientific">Mucilaginibacter corticis</name>
    <dbReference type="NCBI Taxonomy" id="2597670"/>
    <lineage>
        <taxon>Bacteria</taxon>
        <taxon>Pseudomonadati</taxon>
        <taxon>Bacteroidota</taxon>
        <taxon>Sphingobacteriia</taxon>
        <taxon>Sphingobacteriales</taxon>
        <taxon>Sphingobacteriaceae</taxon>
        <taxon>Mucilaginibacter</taxon>
    </lineage>
</organism>
<feature type="transmembrane region" description="Helical" evidence="6">
    <location>
        <begin position="72"/>
        <end position="98"/>
    </location>
</feature>
<evidence type="ECO:0000256" key="6">
    <source>
        <dbReference type="SAM" id="Phobius"/>
    </source>
</evidence>
<accession>A0A556M8X7</accession>
<keyword evidence="2" id="KW-1003">Cell membrane</keyword>
<dbReference type="PROSITE" id="PS50850">
    <property type="entry name" value="MFS"/>
    <property type="match status" value="1"/>
</dbReference>
<dbReference type="PANTHER" id="PTHR43124:SF3">
    <property type="entry name" value="CHLORAMPHENICOL EFFLUX PUMP RV0191"/>
    <property type="match status" value="1"/>
</dbReference>
<dbReference type="Pfam" id="PF07690">
    <property type="entry name" value="MFS_1"/>
    <property type="match status" value="1"/>
</dbReference>
<evidence type="ECO:0000256" key="2">
    <source>
        <dbReference type="ARBA" id="ARBA00022475"/>
    </source>
</evidence>
<keyword evidence="3 6" id="KW-0812">Transmembrane</keyword>
<evidence type="ECO:0000313" key="9">
    <source>
        <dbReference type="Proteomes" id="UP000318733"/>
    </source>
</evidence>
<feature type="transmembrane region" description="Helical" evidence="6">
    <location>
        <begin position="245"/>
        <end position="264"/>
    </location>
</feature>
<dbReference type="SUPFAM" id="SSF103473">
    <property type="entry name" value="MFS general substrate transporter"/>
    <property type="match status" value="1"/>
</dbReference>
<evidence type="ECO:0000256" key="5">
    <source>
        <dbReference type="ARBA" id="ARBA00023136"/>
    </source>
</evidence>
<dbReference type="InterPro" id="IPR036259">
    <property type="entry name" value="MFS_trans_sf"/>
</dbReference>
<dbReference type="Gene3D" id="1.20.1250.20">
    <property type="entry name" value="MFS general substrate transporter like domains"/>
    <property type="match status" value="1"/>
</dbReference>
<feature type="transmembrane region" description="Helical" evidence="6">
    <location>
        <begin position="205"/>
        <end position="225"/>
    </location>
</feature>
<evidence type="ECO:0000259" key="7">
    <source>
        <dbReference type="PROSITE" id="PS50850"/>
    </source>
</evidence>
<comment type="caution">
    <text evidence="8">The sequence shown here is derived from an EMBL/GenBank/DDBJ whole genome shotgun (WGS) entry which is preliminary data.</text>
</comment>